<dbReference type="Pfam" id="PF02995">
    <property type="entry name" value="DUF229"/>
    <property type="match status" value="1"/>
</dbReference>
<dbReference type="CDD" id="cd16021">
    <property type="entry name" value="ALP_like"/>
    <property type="match status" value="1"/>
</dbReference>
<feature type="transmembrane region" description="Helical" evidence="1">
    <location>
        <begin position="12"/>
        <end position="31"/>
    </location>
</feature>
<dbReference type="GO" id="GO:0005615">
    <property type="term" value="C:extracellular space"/>
    <property type="evidence" value="ECO:0007669"/>
    <property type="project" value="TreeGrafter"/>
</dbReference>
<accession>A0A8S3ZH85</accession>
<dbReference type="AlphaFoldDB" id="A0A8S3ZH85"/>
<dbReference type="EMBL" id="CAJHNH020002633">
    <property type="protein sequence ID" value="CAG5127275.1"/>
    <property type="molecule type" value="Genomic_DNA"/>
</dbReference>
<keyword evidence="1" id="KW-0472">Membrane</keyword>
<dbReference type="Proteomes" id="UP000678393">
    <property type="component" value="Unassembled WGS sequence"/>
</dbReference>
<proteinExistence type="predicted"/>
<dbReference type="FunFam" id="3.40.720.10:FF:000017">
    <property type="entry name" value="Predicted protein"/>
    <property type="match status" value="1"/>
</dbReference>
<evidence type="ECO:0008006" key="4">
    <source>
        <dbReference type="Google" id="ProtNLM"/>
    </source>
</evidence>
<gene>
    <name evidence="2" type="ORF">CUNI_LOCUS12833</name>
</gene>
<dbReference type="InterPro" id="IPR004245">
    <property type="entry name" value="DUF229"/>
</dbReference>
<dbReference type="SUPFAM" id="SSF53649">
    <property type="entry name" value="Alkaline phosphatase-like"/>
    <property type="match status" value="1"/>
</dbReference>
<dbReference type="PANTHER" id="PTHR10974:SF73">
    <property type="entry name" value="FI21235P1"/>
    <property type="match status" value="1"/>
</dbReference>
<dbReference type="PANTHER" id="PTHR10974">
    <property type="entry name" value="FI08016P-RELATED"/>
    <property type="match status" value="1"/>
</dbReference>
<keyword evidence="1" id="KW-1133">Transmembrane helix</keyword>
<name>A0A8S3ZH85_9EUPU</name>
<dbReference type="Gene3D" id="3.40.720.10">
    <property type="entry name" value="Alkaline Phosphatase, subunit A"/>
    <property type="match status" value="1"/>
</dbReference>
<dbReference type="InterPro" id="IPR017850">
    <property type="entry name" value="Alkaline_phosphatase_core_sf"/>
</dbReference>
<evidence type="ECO:0000313" key="2">
    <source>
        <dbReference type="EMBL" id="CAG5127275.1"/>
    </source>
</evidence>
<reference evidence="2" key="1">
    <citation type="submission" date="2021-04" db="EMBL/GenBank/DDBJ databases">
        <authorList>
            <consortium name="Molecular Ecology Group"/>
        </authorList>
    </citation>
    <scope>NUCLEOTIDE SEQUENCE</scope>
</reference>
<evidence type="ECO:0000313" key="3">
    <source>
        <dbReference type="Proteomes" id="UP000678393"/>
    </source>
</evidence>
<sequence length="660" mass="75741">MAYIRLLNTRMYLSRRSLAGLIVGAVMIIFLSHNNSYVMTIKKNVFNEYDSNSFLVGISNDNVSDTVREEIQACIHPELDVDDPVMMAFYKKLPKVVCKGEKNWVFVDNGTLRFSEEAKKIHKDFHCDYYPLIRGPGDYQISFSDPIKDIKDGANLTSDFFKITCVDINNNTYENIHAGIHLNLTIKERLQVVKPPANGLGLSIAFLGFDSMSRMSWLRRMPLTRDYLVNELKAIEFQGYNIMGDGTPAALLPILTGKHEQELPEARRNQKGAASVDGFPWLWKNFSQHGYVTSWADAQIQIAPFNYRLLGFEHSPADYFMRPFYLAVDPLYHKYSPDCQASEPMHMVWFNWIRDIFNMYKDDPKFLFHFYTPLSHDDNNKITMADEDLKTFIQYLETGRFLNNTLLLIMADHGARFADVRRTLSGKLEERLPYVSLRFPPWFETKYPEIIKNVRTNVNRLTTAFDLHETFKDVLKFDGAGMGDIKNRGISLFKEIPKSRTCADADVAAHWCACLAWQNVPQTDPDAKRALQTALDTLNNFTQEYRSDCALLSVGNVTMLSKLFTSDDVLKFKETAGDRGLEPIMSAETARDKVIYQLTFFTEPGHGEFEITLEHLIATDSMSVNPKSISRINKYGNDPACILDKNREIRQYCYCKNNLS</sequence>
<keyword evidence="3" id="KW-1185">Reference proteome</keyword>
<organism evidence="2 3">
    <name type="scientific">Candidula unifasciata</name>
    <dbReference type="NCBI Taxonomy" id="100452"/>
    <lineage>
        <taxon>Eukaryota</taxon>
        <taxon>Metazoa</taxon>
        <taxon>Spiralia</taxon>
        <taxon>Lophotrochozoa</taxon>
        <taxon>Mollusca</taxon>
        <taxon>Gastropoda</taxon>
        <taxon>Heterobranchia</taxon>
        <taxon>Euthyneura</taxon>
        <taxon>Panpulmonata</taxon>
        <taxon>Eupulmonata</taxon>
        <taxon>Stylommatophora</taxon>
        <taxon>Helicina</taxon>
        <taxon>Helicoidea</taxon>
        <taxon>Geomitridae</taxon>
        <taxon>Candidula</taxon>
    </lineage>
</organism>
<protein>
    <recommendedName>
        <fullName evidence="4">DUF229 domain-containing protein</fullName>
    </recommendedName>
</protein>
<dbReference type="OrthoDB" id="413313at2759"/>
<evidence type="ECO:0000256" key="1">
    <source>
        <dbReference type="SAM" id="Phobius"/>
    </source>
</evidence>
<comment type="caution">
    <text evidence="2">The sequence shown here is derived from an EMBL/GenBank/DDBJ whole genome shotgun (WGS) entry which is preliminary data.</text>
</comment>
<keyword evidence="1" id="KW-0812">Transmembrane</keyword>